<comment type="caution">
    <text evidence="3">The sequence shown here is derived from an EMBL/GenBank/DDBJ whole genome shotgun (WGS) entry which is preliminary data.</text>
</comment>
<keyword evidence="1" id="KW-0472">Membrane</keyword>
<dbReference type="RefSeq" id="WP_345577375.1">
    <property type="nucleotide sequence ID" value="NZ_BAABLV010000002.1"/>
</dbReference>
<dbReference type="EMBL" id="BAABLV010000002">
    <property type="protein sequence ID" value="GAA4888551.1"/>
    <property type="molecule type" value="Genomic_DNA"/>
</dbReference>
<evidence type="ECO:0000313" key="3">
    <source>
        <dbReference type="EMBL" id="GAA4888551.1"/>
    </source>
</evidence>
<organism evidence="3 4">
    <name type="scientific">Tessaracoccus lubricantis</name>
    <dbReference type="NCBI Taxonomy" id="545543"/>
    <lineage>
        <taxon>Bacteria</taxon>
        <taxon>Bacillati</taxon>
        <taxon>Actinomycetota</taxon>
        <taxon>Actinomycetes</taxon>
        <taxon>Propionibacteriales</taxon>
        <taxon>Propionibacteriaceae</taxon>
        <taxon>Tessaracoccus</taxon>
    </lineage>
</organism>
<accession>A0ABP9EYI1</accession>
<evidence type="ECO:0008006" key="5">
    <source>
        <dbReference type="Google" id="ProtNLM"/>
    </source>
</evidence>
<feature type="signal peptide" evidence="2">
    <location>
        <begin position="1"/>
        <end position="28"/>
    </location>
</feature>
<gene>
    <name evidence="3" type="ORF">GCM10025789_01010</name>
</gene>
<reference evidence="4" key="1">
    <citation type="journal article" date="2019" name="Int. J. Syst. Evol. Microbiol.">
        <title>The Global Catalogue of Microorganisms (GCM) 10K type strain sequencing project: providing services to taxonomists for standard genome sequencing and annotation.</title>
        <authorList>
            <consortium name="The Broad Institute Genomics Platform"/>
            <consortium name="The Broad Institute Genome Sequencing Center for Infectious Disease"/>
            <person name="Wu L."/>
            <person name="Ma J."/>
        </authorList>
    </citation>
    <scope>NUCLEOTIDE SEQUENCE [LARGE SCALE GENOMIC DNA]</scope>
    <source>
        <strain evidence="4">JCM 19125</strain>
    </source>
</reference>
<keyword evidence="4" id="KW-1185">Reference proteome</keyword>
<name>A0ABP9EYI1_9ACTN</name>
<dbReference type="InterPro" id="IPR046112">
    <property type="entry name" value="DUF6049"/>
</dbReference>
<feature type="transmembrane region" description="Helical" evidence="1">
    <location>
        <begin position="597"/>
        <end position="618"/>
    </location>
</feature>
<sequence length="637" mass="67170">MVGRLLRALLAAMLLALGLVGTPSTAEAVTDYLDVEITSISTPTLDLGNPEQVVEIQGRLTNVSTTPIRYVNVHFWRAPVAILSPEELTATSANLPVGNRLFEEAAGNLDILTRETPFGPGERATFTVRATVAELTAEGPSQVPLPRDDAVYLLGVQVRGIPDDGQNMVVGRAQVATPATQQPVASSALTVLAAAPSWLPDGTFLDDSLTGELSGRLETLLASAERPGVTTAVDPALYLAVHWLSDDHTVAGEARRANGVALRWIERVDALAEEGRLWRLPFGNPDLVRADVTGQLQRVLAWAREAAPDELLDLPSVAILDEGASTDLVGRLGEFDTVVIRNASGASVGPPRVLTAAPQGAITALPAGVQLARKIADELLAARPPLYVIDTPEAAAVDNELAPYREHVPATTTPAEPLRWADAQRPAAYDELLAALEHETSNADLLADLTPSAGSPYDQATLGALAFAKDFPTEAAAVEYLNAASPADVDLNLITLRAASNYVMGARVNEFPATISNELDVPVVVGVQFDSDAPQRIRVPAIEAIEIPAKGTATITITPEAAANGVALVRPRLVTAEGHELSSGQPIEITATDLGRVGWIIIVVSGAVVLGGTAWRIAAVRRERAKAEDGLPPRESE</sequence>
<dbReference type="Proteomes" id="UP001501521">
    <property type="component" value="Unassembled WGS sequence"/>
</dbReference>
<evidence type="ECO:0000256" key="2">
    <source>
        <dbReference type="SAM" id="SignalP"/>
    </source>
</evidence>
<proteinExistence type="predicted"/>
<keyword evidence="1" id="KW-1133">Transmembrane helix</keyword>
<feature type="chain" id="PRO_5045786443" description="Secreted protein" evidence="2">
    <location>
        <begin position="29"/>
        <end position="637"/>
    </location>
</feature>
<evidence type="ECO:0000313" key="4">
    <source>
        <dbReference type="Proteomes" id="UP001501521"/>
    </source>
</evidence>
<evidence type="ECO:0000256" key="1">
    <source>
        <dbReference type="SAM" id="Phobius"/>
    </source>
</evidence>
<dbReference type="Pfam" id="PF19516">
    <property type="entry name" value="DUF6049"/>
    <property type="match status" value="1"/>
</dbReference>
<protein>
    <recommendedName>
        <fullName evidence="5">Secreted protein</fullName>
    </recommendedName>
</protein>
<keyword evidence="2" id="KW-0732">Signal</keyword>
<keyword evidence="1" id="KW-0812">Transmembrane</keyword>